<feature type="transmembrane region" description="Helical" evidence="7">
    <location>
        <begin position="59"/>
        <end position="79"/>
    </location>
</feature>
<reference evidence="11" key="1">
    <citation type="submission" date="2017-11" db="EMBL/GenBank/DDBJ databases">
        <authorList>
            <person name="Zhu W."/>
        </authorList>
    </citation>
    <scope>NUCLEOTIDE SEQUENCE [LARGE SCALE GENOMIC DNA]</scope>
    <source>
        <strain evidence="11">CAU 1183</strain>
    </source>
</reference>
<comment type="similarity">
    <text evidence="2">Belongs to the UPF0702 family.</text>
</comment>
<evidence type="ECO:0000259" key="9">
    <source>
        <dbReference type="Pfam" id="PF20730"/>
    </source>
</evidence>
<dbReference type="RefSeq" id="WP_115773469.1">
    <property type="nucleotide sequence ID" value="NZ_PIOC01000017.1"/>
</dbReference>
<gene>
    <name evidence="10" type="ORF">CWR48_11945</name>
</gene>
<evidence type="ECO:0000256" key="5">
    <source>
        <dbReference type="ARBA" id="ARBA00022989"/>
    </source>
</evidence>
<evidence type="ECO:0000313" key="11">
    <source>
        <dbReference type="Proteomes" id="UP000257143"/>
    </source>
</evidence>
<evidence type="ECO:0000256" key="7">
    <source>
        <dbReference type="SAM" id="Phobius"/>
    </source>
</evidence>
<dbReference type="InterPro" id="IPR007353">
    <property type="entry name" value="DUF421"/>
</dbReference>
<dbReference type="InterPro" id="IPR023090">
    <property type="entry name" value="UPF0702_alpha/beta_dom_sf"/>
</dbReference>
<feature type="domain" description="YetF-like N-terminal transmembrane" evidence="9">
    <location>
        <begin position="4"/>
        <end position="79"/>
    </location>
</feature>
<evidence type="ECO:0000256" key="6">
    <source>
        <dbReference type="ARBA" id="ARBA00023136"/>
    </source>
</evidence>
<evidence type="ECO:0000259" key="8">
    <source>
        <dbReference type="Pfam" id="PF04239"/>
    </source>
</evidence>
<name>A0A3D8PT06_9BACI</name>
<dbReference type="PANTHER" id="PTHR34582:SF5">
    <property type="entry name" value="UPF0702 TRANSMEMBRANE PROTEIN YETF"/>
    <property type="match status" value="1"/>
</dbReference>
<comment type="subcellular location">
    <subcellularLocation>
        <location evidence="1">Cell membrane</location>
        <topology evidence="1">Multi-pass membrane protein</topology>
    </subcellularLocation>
</comment>
<keyword evidence="11" id="KW-1185">Reference proteome</keyword>
<evidence type="ECO:0000256" key="2">
    <source>
        <dbReference type="ARBA" id="ARBA00006448"/>
    </source>
</evidence>
<dbReference type="Pfam" id="PF04239">
    <property type="entry name" value="DUF421"/>
    <property type="match status" value="1"/>
</dbReference>
<protein>
    <submittedName>
        <fullName evidence="10">DUF421 domain-containing protein</fullName>
    </submittedName>
</protein>
<evidence type="ECO:0000256" key="4">
    <source>
        <dbReference type="ARBA" id="ARBA00022692"/>
    </source>
</evidence>
<organism evidence="10 11">
    <name type="scientific">Oceanobacillus arenosus</name>
    <dbReference type="NCBI Taxonomy" id="1229153"/>
    <lineage>
        <taxon>Bacteria</taxon>
        <taxon>Bacillati</taxon>
        <taxon>Bacillota</taxon>
        <taxon>Bacilli</taxon>
        <taxon>Bacillales</taxon>
        <taxon>Bacillaceae</taxon>
        <taxon>Oceanobacillus</taxon>
    </lineage>
</organism>
<keyword evidence="4 7" id="KW-0812">Transmembrane</keyword>
<dbReference type="GO" id="GO:0005886">
    <property type="term" value="C:plasma membrane"/>
    <property type="evidence" value="ECO:0007669"/>
    <property type="project" value="UniProtKB-SubCell"/>
</dbReference>
<dbReference type="EMBL" id="PIOC01000017">
    <property type="protein sequence ID" value="RDW18289.1"/>
    <property type="molecule type" value="Genomic_DNA"/>
</dbReference>
<keyword evidence="5 7" id="KW-1133">Transmembrane helix</keyword>
<feature type="domain" description="YetF C-terminal" evidence="8">
    <location>
        <begin position="81"/>
        <end position="214"/>
    </location>
</feature>
<keyword evidence="6 7" id="KW-0472">Membrane</keyword>
<evidence type="ECO:0000256" key="3">
    <source>
        <dbReference type="ARBA" id="ARBA00022475"/>
    </source>
</evidence>
<evidence type="ECO:0000313" key="10">
    <source>
        <dbReference type="EMBL" id="RDW18289.1"/>
    </source>
</evidence>
<sequence length="235" mass="27132">MLNYFQMFTDTIFGFIALFVLTKLLGKTQISQITTFDFISSLLLGELVGNGLFDPDIGILQIGFVVFLWGALMYVTEIITQKFKGTRAFIEGSPSIIIYKGKLIRDIMKKNKLDINQLQHLLRAKDVFSIQEVEYAILETNGTLSVLKKSSFQTPSRKDMKLAEQDVTLSTMLINDGEIIYDNLLEKNLSKEWLLQELKEQDFERVEDVFYAEYIKGEKLFLFPIINRNHNRFDG</sequence>
<dbReference type="AlphaFoldDB" id="A0A3D8PT06"/>
<dbReference type="OrthoDB" id="1076133at2"/>
<proteinExistence type="inferred from homology"/>
<dbReference type="InterPro" id="IPR048454">
    <property type="entry name" value="YetF_N"/>
</dbReference>
<accession>A0A3D8PT06</accession>
<evidence type="ECO:0000256" key="1">
    <source>
        <dbReference type="ARBA" id="ARBA00004651"/>
    </source>
</evidence>
<feature type="transmembrane region" description="Helical" evidence="7">
    <location>
        <begin position="6"/>
        <end position="26"/>
    </location>
</feature>
<dbReference type="Gene3D" id="3.30.240.20">
    <property type="entry name" value="bsu07140 like domains"/>
    <property type="match status" value="2"/>
</dbReference>
<dbReference type="Pfam" id="PF20730">
    <property type="entry name" value="YetF_N"/>
    <property type="match status" value="1"/>
</dbReference>
<dbReference type="PANTHER" id="PTHR34582">
    <property type="entry name" value="UPF0702 TRANSMEMBRANE PROTEIN YCAP"/>
    <property type="match status" value="1"/>
</dbReference>
<dbReference type="Proteomes" id="UP000257143">
    <property type="component" value="Unassembled WGS sequence"/>
</dbReference>
<keyword evidence="3" id="KW-1003">Cell membrane</keyword>
<comment type="caution">
    <text evidence="10">The sequence shown here is derived from an EMBL/GenBank/DDBJ whole genome shotgun (WGS) entry which is preliminary data.</text>
</comment>